<evidence type="ECO:0000313" key="16">
    <source>
        <dbReference type="Proteomes" id="UP000622860"/>
    </source>
</evidence>
<keyword evidence="13" id="KW-0175">Coiled coil</keyword>
<keyword evidence="10" id="KW-1133">Transmembrane helix</keyword>
<dbReference type="PROSITE" id="PS50109">
    <property type="entry name" value="HIS_KIN"/>
    <property type="match status" value="1"/>
</dbReference>
<evidence type="ECO:0000256" key="6">
    <source>
        <dbReference type="ARBA" id="ARBA00022692"/>
    </source>
</evidence>
<dbReference type="InterPro" id="IPR003594">
    <property type="entry name" value="HATPase_dom"/>
</dbReference>
<dbReference type="Proteomes" id="UP000622860">
    <property type="component" value="Unassembled WGS sequence"/>
</dbReference>
<feature type="domain" description="Histidine kinase" evidence="14">
    <location>
        <begin position="88"/>
        <end position="284"/>
    </location>
</feature>
<accession>A0A917HDC3</accession>
<dbReference type="PANTHER" id="PTHR45528:SF8">
    <property type="entry name" value="HISTIDINE KINASE"/>
    <property type="match status" value="1"/>
</dbReference>
<comment type="caution">
    <text evidence="15">The sequence shown here is derived from an EMBL/GenBank/DDBJ whole genome shotgun (WGS) entry which is preliminary data.</text>
</comment>
<keyword evidence="8 15" id="KW-0418">Kinase</keyword>
<dbReference type="Gene3D" id="3.30.565.10">
    <property type="entry name" value="Histidine kinase-like ATPase, C-terminal domain"/>
    <property type="match status" value="1"/>
</dbReference>
<protein>
    <recommendedName>
        <fullName evidence="3">histidine kinase</fullName>
        <ecNumber evidence="3">2.7.13.3</ecNumber>
    </recommendedName>
</protein>
<evidence type="ECO:0000256" key="11">
    <source>
        <dbReference type="ARBA" id="ARBA00023012"/>
    </source>
</evidence>
<name>A0A917HDC3_9BACI</name>
<evidence type="ECO:0000256" key="3">
    <source>
        <dbReference type="ARBA" id="ARBA00012438"/>
    </source>
</evidence>
<dbReference type="Pfam" id="PF02518">
    <property type="entry name" value="HATPase_c"/>
    <property type="match status" value="1"/>
</dbReference>
<evidence type="ECO:0000256" key="12">
    <source>
        <dbReference type="ARBA" id="ARBA00023136"/>
    </source>
</evidence>
<dbReference type="InterPro" id="IPR005467">
    <property type="entry name" value="His_kinase_dom"/>
</dbReference>
<evidence type="ECO:0000256" key="7">
    <source>
        <dbReference type="ARBA" id="ARBA00022741"/>
    </source>
</evidence>
<dbReference type="Gene3D" id="1.10.287.130">
    <property type="match status" value="1"/>
</dbReference>
<dbReference type="EMBL" id="BMFR01000006">
    <property type="protein sequence ID" value="GGG74357.1"/>
    <property type="molecule type" value="Genomic_DNA"/>
</dbReference>
<organism evidence="15 16">
    <name type="scientific">Virgibacillus oceani</name>
    <dbReference type="NCBI Taxonomy" id="1479511"/>
    <lineage>
        <taxon>Bacteria</taxon>
        <taxon>Bacillati</taxon>
        <taxon>Bacillota</taxon>
        <taxon>Bacilli</taxon>
        <taxon>Bacillales</taxon>
        <taxon>Bacillaceae</taxon>
        <taxon>Virgibacillus</taxon>
    </lineage>
</organism>
<dbReference type="RefSeq" id="WP_188455129.1">
    <property type="nucleotide sequence ID" value="NZ_BMFR01000006.1"/>
</dbReference>
<dbReference type="PRINTS" id="PR00344">
    <property type="entry name" value="BCTRLSENSOR"/>
</dbReference>
<gene>
    <name evidence="15" type="ORF">GCM10011398_18750</name>
</gene>
<dbReference type="InterPro" id="IPR004358">
    <property type="entry name" value="Sig_transdc_His_kin-like_C"/>
</dbReference>
<dbReference type="GO" id="GO:0005886">
    <property type="term" value="C:plasma membrane"/>
    <property type="evidence" value="ECO:0007669"/>
    <property type="project" value="TreeGrafter"/>
</dbReference>
<keyword evidence="12" id="KW-0472">Membrane</keyword>
<dbReference type="SMART" id="SM00388">
    <property type="entry name" value="HisKA"/>
    <property type="match status" value="1"/>
</dbReference>
<comment type="catalytic activity">
    <reaction evidence="1">
        <text>ATP + protein L-histidine = ADP + protein N-phospho-L-histidine.</text>
        <dbReference type="EC" id="2.7.13.3"/>
    </reaction>
</comment>
<dbReference type="CDD" id="cd00075">
    <property type="entry name" value="HATPase"/>
    <property type="match status" value="1"/>
</dbReference>
<keyword evidence="4" id="KW-0597">Phosphoprotein</keyword>
<dbReference type="InterPro" id="IPR050398">
    <property type="entry name" value="HssS/ArlS-like"/>
</dbReference>
<feature type="coiled-coil region" evidence="13">
    <location>
        <begin position="47"/>
        <end position="81"/>
    </location>
</feature>
<dbReference type="PANTHER" id="PTHR45528">
    <property type="entry name" value="SENSOR HISTIDINE KINASE CPXA"/>
    <property type="match status" value="1"/>
</dbReference>
<evidence type="ECO:0000313" key="15">
    <source>
        <dbReference type="EMBL" id="GGG74357.1"/>
    </source>
</evidence>
<evidence type="ECO:0000256" key="4">
    <source>
        <dbReference type="ARBA" id="ARBA00022553"/>
    </source>
</evidence>
<evidence type="ECO:0000256" key="13">
    <source>
        <dbReference type="SAM" id="Coils"/>
    </source>
</evidence>
<evidence type="ECO:0000256" key="10">
    <source>
        <dbReference type="ARBA" id="ARBA00022989"/>
    </source>
</evidence>
<dbReference type="InterPro" id="IPR003661">
    <property type="entry name" value="HisK_dim/P_dom"/>
</dbReference>
<dbReference type="CDD" id="cd00082">
    <property type="entry name" value="HisKA"/>
    <property type="match status" value="1"/>
</dbReference>
<comment type="subcellular location">
    <subcellularLocation>
        <location evidence="2">Membrane</location>
        <topology evidence="2">Multi-pass membrane protein</topology>
    </subcellularLocation>
</comment>
<evidence type="ECO:0000256" key="1">
    <source>
        <dbReference type="ARBA" id="ARBA00000085"/>
    </source>
</evidence>
<dbReference type="Pfam" id="PF00512">
    <property type="entry name" value="HisKA"/>
    <property type="match status" value="1"/>
</dbReference>
<keyword evidence="5" id="KW-0808">Transferase</keyword>
<keyword evidence="11" id="KW-0902">Two-component regulatory system</keyword>
<dbReference type="InterPro" id="IPR036890">
    <property type="entry name" value="HATPase_C_sf"/>
</dbReference>
<keyword evidence="9" id="KW-0067">ATP-binding</keyword>
<dbReference type="InterPro" id="IPR036097">
    <property type="entry name" value="HisK_dim/P_sf"/>
</dbReference>
<evidence type="ECO:0000256" key="9">
    <source>
        <dbReference type="ARBA" id="ARBA00022840"/>
    </source>
</evidence>
<evidence type="ECO:0000256" key="5">
    <source>
        <dbReference type="ARBA" id="ARBA00022679"/>
    </source>
</evidence>
<keyword evidence="7" id="KW-0547">Nucleotide-binding</keyword>
<sequence length="300" mass="34417">MMYITIISILIALFFLTRLLFLRKEIRSVTEQLENAHLDNTKRKITLDFYDRDFERLTKEINNQINEIKLSIAQKRRTENELKQAISSISHDIRTPMTSILGYIQFLELDDITPEKRTEYTAIVKNGALRLKVLLEDFFELSIIDSEDFPLRVEQVKLNELVPEVLVGFYEELNKKNIVPSISMPENSAWILADTSAVKRVVENLVTNAIRHSTGNITITLENTSSFVVFTVSNPAPLLTEEDLIHLFDRFYKADQVRKGKGTGLGLSIAKGLMQKMDGSLTAELKGSQLFMKCKWKIRT</sequence>
<dbReference type="SUPFAM" id="SSF47384">
    <property type="entry name" value="Homodimeric domain of signal transducing histidine kinase"/>
    <property type="match status" value="1"/>
</dbReference>
<keyword evidence="6" id="KW-0812">Transmembrane</keyword>
<reference evidence="15" key="1">
    <citation type="journal article" date="2014" name="Int. J. Syst. Evol. Microbiol.">
        <title>Complete genome sequence of Corynebacterium casei LMG S-19264T (=DSM 44701T), isolated from a smear-ripened cheese.</title>
        <authorList>
            <consortium name="US DOE Joint Genome Institute (JGI-PGF)"/>
            <person name="Walter F."/>
            <person name="Albersmeier A."/>
            <person name="Kalinowski J."/>
            <person name="Ruckert C."/>
        </authorList>
    </citation>
    <scope>NUCLEOTIDE SEQUENCE</scope>
    <source>
        <strain evidence="15">CGMCC 1.12754</strain>
    </source>
</reference>
<dbReference type="GO" id="GO:0005524">
    <property type="term" value="F:ATP binding"/>
    <property type="evidence" value="ECO:0007669"/>
    <property type="project" value="UniProtKB-KW"/>
</dbReference>
<dbReference type="SMART" id="SM00387">
    <property type="entry name" value="HATPase_c"/>
    <property type="match status" value="1"/>
</dbReference>
<keyword evidence="16" id="KW-1185">Reference proteome</keyword>
<reference evidence="15" key="2">
    <citation type="submission" date="2020-09" db="EMBL/GenBank/DDBJ databases">
        <authorList>
            <person name="Sun Q."/>
            <person name="Zhou Y."/>
        </authorList>
    </citation>
    <scope>NUCLEOTIDE SEQUENCE</scope>
    <source>
        <strain evidence="15">CGMCC 1.12754</strain>
    </source>
</reference>
<evidence type="ECO:0000256" key="2">
    <source>
        <dbReference type="ARBA" id="ARBA00004141"/>
    </source>
</evidence>
<dbReference type="SUPFAM" id="SSF55874">
    <property type="entry name" value="ATPase domain of HSP90 chaperone/DNA topoisomerase II/histidine kinase"/>
    <property type="match status" value="1"/>
</dbReference>
<dbReference type="EC" id="2.7.13.3" evidence="3"/>
<dbReference type="GO" id="GO:0000155">
    <property type="term" value="F:phosphorelay sensor kinase activity"/>
    <property type="evidence" value="ECO:0007669"/>
    <property type="project" value="InterPro"/>
</dbReference>
<dbReference type="AlphaFoldDB" id="A0A917HDC3"/>
<evidence type="ECO:0000259" key="14">
    <source>
        <dbReference type="PROSITE" id="PS50109"/>
    </source>
</evidence>
<proteinExistence type="predicted"/>
<evidence type="ECO:0000256" key="8">
    <source>
        <dbReference type="ARBA" id="ARBA00022777"/>
    </source>
</evidence>